<dbReference type="GO" id="GO:0006887">
    <property type="term" value="P:exocytosis"/>
    <property type="evidence" value="ECO:0007669"/>
    <property type="project" value="UniProtKB-KW"/>
</dbReference>
<feature type="region of interest" description="Disordered" evidence="5">
    <location>
        <begin position="147"/>
        <end position="179"/>
    </location>
</feature>
<dbReference type="Gene3D" id="1.20.1280.170">
    <property type="entry name" value="Exocyst complex component Exo70"/>
    <property type="match status" value="1"/>
</dbReference>
<dbReference type="GO" id="GO:0005935">
    <property type="term" value="C:cellular bud neck"/>
    <property type="evidence" value="ECO:0007669"/>
    <property type="project" value="UniProtKB-SubCell"/>
</dbReference>
<evidence type="ECO:0000256" key="4">
    <source>
        <dbReference type="RuleBase" id="RU365026"/>
    </source>
</evidence>
<evidence type="ECO:0000256" key="3">
    <source>
        <dbReference type="ARBA" id="ARBA00022483"/>
    </source>
</evidence>
<dbReference type="SUPFAM" id="SSF74788">
    <property type="entry name" value="Cullin repeat-like"/>
    <property type="match status" value="1"/>
</dbReference>
<dbReference type="GO" id="GO:0015031">
    <property type="term" value="P:protein transport"/>
    <property type="evidence" value="ECO:0007669"/>
    <property type="project" value="UniProtKB-KW"/>
</dbReference>
<gene>
    <name evidence="7" type="ORF">L201_000112</name>
</gene>
<keyword evidence="2 4" id="KW-0813">Transport</keyword>
<dbReference type="PANTHER" id="PTHR12542:SF41">
    <property type="entry name" value="EXOCYST COMPLEX COMPONENT 7"/>
    <property type="match status" value="1"/>
</dbReference>
<organism evidence="7 8">
    <name type="scientific">Kwoniella dendrophila CBS 6074</name>
    <dbReference type="NCBI Taxonomy" id="1295534"/>
    <lineage>
        <taxon>Eukaryota</taxon>
        <taxon>Fungi</taxon>
        <taxon>Dikarya</taxon>
        <taxon>Basidiomycota</taxon>
        <taxon>Agaricomycotina</taxon>
        <taxon>Tremellomycetes</taxon>
        <taxon>Tremellales</taxon>
        <taxon>Cryptococcaceae</taxon>
        <taxon>Kwoniella</taxon>
    </lineage>
</organism>
<evidence type="ECO:0000313" key="7">
    <source>
        <dbReference type="EMBL" id="WWC85250.1"/>
    </source>
</evidence>
<dbReference type="GeneID" id="91090784"/>
<dbReference type="GO" id="GO:0000145">
    <property type="term" value="C:exocyst"/>
    <property type="evidence" value="ECO:0007669"/>
    <property type="project" value="InterPro"/>
</dbReference>
<dbReference type="AlphaFoldDB" id="A0AAX4JL55"/>
<dbReference type="EMBL" id="CP144098">
    <property type="protein sequence ID" value="WWC85250.1"/>
    <property type="molecule type" value="Genomic_DNA"/>
</dbReference>
<dbReference type="PANTHER" id="PTHR12542">
    <property type="entry name" value="EXOCYST COMPLEX PROTEIN EXO70"/>
    <property type="match status" value="1"/>
</dbReference>
<dbReference type="Proteomes" id="UP001355207">
    <property type="component" value="Chromosome 1"/>
</dbReference>
<accession>A0AAX4JL55</accession>
<dbReference type="GO" id="GO:0005546">
    <property type="term" value="F:phosphatidylinositol-4,5-bisphosphate binding"/>
    <property type="evidence" value="ECO:0007669"/>
    <property type="project" value="InterPro"/>
</dbReference>
<evidence type="ECO:0000256" key="5">
    <source>
        <dbReference type="SAM" id="MobiDB-lite"/>
    </source>
</evidence>
<feature type="compositionally biased region" description="Polar residues" evidence="5">
    <location>
        <begin position="158"/>
        <end position="179"/>
    </location>
</feature>
<dbReference type="InterPro" id="IPR004140">
    <property type="entry name" value="Exo70"/>
</dbReference>
<keyword evidence="3 4" id="KW-0268">Exocytosis</keyword>
<dbReference type="Pfam" id="PF03081">
    <property type="entry name" value="Exo70_C"/>
    <property type="match status" value="1"/>
</dbReference>
<evidence type="ECO:0000256" key="2">
    <source>
        <dbReference type="ARBA" id="ARBA00022448"/>
    </source>
</evidence>
<comment type="function">
    <text evidence="4">Involved in the secretory pathway as part of the exocyst complex which tethers secretory vesicles to the sites of exocytosis. Also plays a role in the assembly of the exocyst.</text>
</comment>
<comment type="similarity">
    <text evidence="1 4">Belongs to the EXO70 family.</text>
</comment>
<comment type="subcellular location">
    <subcellularLocation>
        <location evidence="4">Bud</location>
    </subcellularLocation>
    <subcellularLocation>
        <location evidence="4">Bud neck</location>
    </subcellularLocation>
</comment>
<sequence>MDEEADLALLDQHLLKTNLLSQRMTNILGQLDTRLSRLDKTIAPLGLQPLTRKDANIESILLQLEGKPPVNPNTTNKPSLTSSSSSSSIPTRPARSIPVTSPITTSNLNNSINSYNNNNNNGSFTKLASPIAGYNLGNPIISALKAGGGSGSTTQSSRLSNEKPSTLSPIQSAVPSRTASPADETAILMRGPDIMALNEYFNALDGVILDLERMYKGLMEGRGGAREAGVKDLSNLVEIGFSGMTQLFLKISRDGMGKTVDASTLLSNGPPTPPIYFSPLPTLQPLIIKIMLTLYPSQNTSTPKTISIIQPIWNQTLSSFGEMRGDWICRCLSGSITRVEEADEGGIGAEGRGRDKVKGLVGLWESLINIVEAETLLITTLFPTHPPSNLLIDSLTSPVEILLRTLQPTINSIKKSLNSQIFIALDLYQSLSEIQKIWDQTLTKCLELTYTQQSTVKVKELKSILNQIISNLRSLSLRSFPELLVDIKSTRSSGENTSNISDITYSTLSYLENLPEFENIIEHLLEKSHSERSWLMGSKDIPSSVTNAKDEGGTVKLFVADVLGTLIIHLDARSKTMRKPVGQAFLLNNLSHIRNTVSSFRSDIIGPGAEDMLNAAFRDAKSQYLAEFYSLVSLLTTQHSTPRFGVGAVASKVHVPGTSSSNERNNMKESATLFFERLNELESLTKQFPLNRQDPEMRDRSSKEIENIIRSGYDQFWGRAAGKGIEKYLRGSPDDITRRVQAMFR</sequence>
<evidence type="ECO:0000259" key="6">
    <source>
        <dbReference type="Pfam" id="PF03081"/>
    </source>
</evidence>
<feature type="region of interest" description="Disordered" evidence="5">
    <location>
        <begin position="63"/>
        <end position="105"/>
    </location>
</feature>
<evidence type="ECO:0000313" key="8">
    <source>
        <dbReference type="Proteomes" id="UP001355207"/>
    </source>
</evidence>
<proteinExistence type="inferred from homology"/>
<dbReference type="RefSeq" id="XP_066072013.1">
    <property type="nucleotide sequence ID" value="XM_066215916.1"/>
</dbReference>
<keyword evidence="4" id="KW-0653">Protein transport</keyword>
<name>A0AAX4JL55_9TREE</name>
<evidence type="ECO:0000256" key="1">
    <source>
        <dbReference type="ARBA" id="ARBA00006756"/>
    </source>
</evidence>
<keyword evidence="8" id="KW-1185">Reference proteome</keyword>
<reference evidence="7 8" key="1">
    <citation type="submission" date="2024-01" db="EMBL/GenBank/DDBJ databases">
        <title>Comparative genomics of Cryptococcus and Kwoniella reveals pathogenesis evolution and contrasting modes of karyotype evolution via chromosome fusion or intercentromeric recombination.</title>
        <authorList>
            <person name="Coelho M.A."/>
            <person name="David-Palma M."/>
            <person name="Shea T."/>
            <person name="Bowers K."/>
            <person name="McGinley-Smith S."/>
            <person name="Mohammad A.W."/>
            <person name="Gnirke A."/>
            <person name="Yurkov A.M."/>
            <person name="Nowrousian M."/>
            <person name="Sun S."/>
            <person name="Cuomo C.A."/>
            <person name="Heitman J."/>
        </authorList>
    </citation>
    <scope>NUCLEOTIDE SEQUENCE [LARGE SCALE GENOMIC DNA]</scope>
    <source>
        <strain evidence="7 8">CBS 6074</strain>
    </source>
</reference>
<dbReference type="InterPro" id="IPR046364">
    <property type="entry name" value="Exo70_C"/>
</dbReference>
<feature type="domain" description="Exocyst complex subunit Exo70 C-terminal" evidence="6">
    <location>
        <begin position="365"/>
        <end position="740"/>
    </location>
</feature>
<dbReference type="InterPro" id="IPR016159">
    <property type="entry name" value="Cullin_repeat-like_dom_sf"/>
</dbReference>
<feature type="compositionally biased region" description="Low complexity" evidence="5">
    <location>
        <begin position="72"/>
        <end position="98"/>
    </location>
</feature>
<protein>
    <recommendedName>
        <fullName evidence="4">Exocyst complex protein EXO70</fullName>
    </recommendedName>
</protein>